<sequence length="65" mass="7247">MDSPSKAFSFPPFLSLRIQNSTSKSLLHSLVGIRSVRAREKKFLLMNASCSTNCLSGHKLGFQLY</sequence>
<protein>
    <submittedName>
        <fullName evidence="1">Uncharacterized protein</fullName>
    </submittedName>
</protein>
<organism evidence="1 2">
    <name type="scientific">Cinnamomum micranthum f. kanehirae</name>
    <dbReference type="NCBI Taxonomy" id="337451"/>
    <lineage>
        <taxon>Eukaryota</taxon>
        <taxon>Viridiplantae</taxon>
        <taxon>Streptophyta</taxon>
        <taxon>Embryophyta</taxon>
        <taxon>Tracheophyta</taxon>
        <taxon>Spermatophyta</taxon>
        <taxon>Magnoliopsida</taxon>
        <taxon>Magnoliidae</taxon>
        <taxon>Laurales</taxon>
        <taxon>Lauraceae</taxon>
        <taxon>Cinnamomum</taxon>
    </lineage>
</organism>
<dbReference type="EMBL" id="QPKB01000008">
    <property type="protein sequence ID" value="RWR90575.1"/>
    <property type="molecule type" value="Genomic_DNA"/>
</dbReference>
<evidence type="ECO:0000313" key="1">
    <source>
        <dbReference type="EMBL" id="RWR90575.1"/>
    </source>
</evidence>
<evidence type="ECO:0000313" key="2">
    <source>
        <dbReference type="Proteomes" id="UP000283530"/>
    </source>
</evidence>
<proteinExistence type="predicted"/>
<dbReference type="Proteomes" id="UP000283530">
    <property type="component" value="Unassembled WGS sequence"/>
</dbReference>
<comment type="caution">
    <text evidence="1">The sequence shown here is derived from an EMBL/GenBank/DDBJ whole genome shotgun (WGS) entry which is preliminary data.</text>
</comment>
<keyword evidence="2" id="KW-1185">Reference proteome</keyword>
<name>A0A443PIH9_9MAGN</name>
<reference evidence="1 2" key="1">
    <citation type="journal article" date="2019" name="Nat. Plants">
        <title>Stout camphor tree genome fills gaps in understanding of flowering plant genome evolution.</title>
        <authorList>
            <person name="Chaw S.M."/>
            <person name="Liu Y.C."/>
            <person name="Wu Y.W."/>
            <person name="Wang H.Y."/>
            <person name="Lin C.I."/>
            <person name="Wu C.S."/>
            <person name="Ke H.M."/>
            <person name="Chang L.Y."/>
            <person name="Hsu C.Y."/>
            <person name="Yang H.T."/>
            <person name="Sudianto E."/>
            <person name="Hsu M.H."/>
            <person name="Wu K.P."/>
            <person name="Wang L.N."/>
            <person name="Leebens-Mack J.H."/>
            <person name="Tsai I.J."/>
        </authorList>
    </citation>
    <scope>NUCLEOTIDE SEQUENCE [LARGE SCALE GENOMIC DNA]</scope>
    <source>
        <strain evidence="2">cv. Chaw 1501</strain>
        <tissue evidence="1">Young leaves</tissue>
    </source>
</reference>
<dbReference type="AlphaFoldDB" id="A0A443PIH9"/>
<gene>
    <name evidence="1" type="ORF">CKAN_01967400</name>
</gene>
<accession>A0A443PIH9</accession>